<evidence type="ECO:0000313" key="2">
    <source>
        <dbReference type="EMBL" id="PMB83257.1"/>
    </source>
</evidence>
<name>A0A2J6NPJ9_9LACO</name>
<accession>A0A2J6NPJ9</accession>
<reference evidence="2 3" key="1">
    <citation type="submission" date="2017-09" db="EMBL/GenBank/DDBJ databases">
        <title>Bacterial strain isolated from the female urinary microbiota.</title>
        <authorList>
            <person name="Thomas-White K."/>
            <person name="Kumar N."/>
            <person name="Forster S."/>
            <person name="Putonti C."/>
            <person name="Lawley T."/>
            <person name="Wolfe A.J."/>
        </authorList>
    </citation>
    <scope>NUCLEOTIDE SEQUENCE [LARGE SCALE GENOMIC DNA]</scope>
    <source>
        <strain evidence="2 3">UMB0683</strain>
    </source>
</reference>
<keyword evidence="1" id="KW-0812">Transmembrane</keyword>
<dbReference type="RefSeq" id="WP_104687817.1">
    <property type="nucleotide sequence ID" value="NZ_JBKTHY010000004.1"/>
</dbReference>
<sequence>MKVSILKKKEITLTMIIISTILLIGFLYFLQRNFRQDNYGYSFVMYIGAVVFYANLYDNLPKDGQFWLMIVTVLILIAITGGYIYRAVTATSDERHRWYAVALGILAIILAIIFKFIL</sequence>
<protein>
    <submittedName>
        <fullName evidence="2">Uncharacterized protein</fullName>
    </submittedName>
</protein>
<keyword evidence="1" id="KW-1133">Transmembrane helix</keyword>
<dbReference type="Proteomes" id="UP000239920">
    <property type="component" value="Unassembled WGS sequence"/>
</dbReference>
<dbReference type="OrthoDB" id="2326705at2"/>
<evidence type="ECO:0000256" key="1">
    <source>
        <dbReference type="SAM" id="Phobius"/>
    </source>
</evidence>
<dbReference type="EMBL" id="PNFV01000001">
    <property type="protein sequence ID" value="PMB83257.1"/>
    <property type="molecule type" value="Genomic_DNA"/>
</dbReference>
<organism evidence="2 3">
    <name type="scientific">Limosilactobacillus pontis</name>
    <dbReference type="NCBI Taxonomy" id="35787"/>
    <lineage>
        <taxon>Bacteria</taxon>
        <taxon>Bacillati</taxon>
        <taxon>Bacillota</taxon>
        <taxon>Bacilli</taxon>
        <taxon>Lactobacillales</taxon>
        <taxon>Lactobacillaceae</taxon>
        <taxon>Limosilactobacillus</taxon>
    </lineage>
</organism>
<dbReference type="AlphaFoldDB" id="A0A2J6NPJ9"/>
<feature type="transmembrane region" description="Helical" evidence="1">
    <location>
        <begin position="97"/>
        <end position="117"/>
    </location>
</feature>
<keyword evidence="1" id="KW-0472">Membrane</keyword>
<evidence type="ECO:0000313" key="3">
    <source>
        <dbReference type="Proteomes" id="UP000239920"/>
    </source>
</evidence>
<feature type="transmembrane region" description="Helical" evidence="1">
    <location>
        <begin position="38"/>
        <end position="54"/>
    </location>
</feature>
<feature type="transmembrane region" description="Helical" evidence="1">
    <location>
        <begin position="12"/>
        <end position="31"/>
    </location>
</feature>
<gene>
    <name evidence="2" type="ORF">CK797_00190</name>
</gene>
<comment type="caution">
    <text evidence="2">The sequence shown here is derived from an EMBL/GenBank/DDBJ whole genome shotgun (WGS) entry which is preliminary data.</text>
</comment>
<feature type="transmembrane region" description="Helical" evidence="1">
    <location>
        <begin position="66"/>
        <end position="85"/>
    </location>
</feature>
<proteinExistence type="predicted"/>